<dbReference type="eggNOG" id="COG3209">
    <property type="taxonomic scope" value="Bacteria"/>
</dbReference>
<protein>
    <recommendedName>
        <fullName evidence="2">Receptor-recognising protein Gp38 domain-containing protein</fullName>
    </recommendedName>
</protein>
<evidence type="ECO:0000256" key="1">
    <source>
        <dbReference type="SAM" id="SignalP"/>
    </source>
</evidence>
<organism evidence="3 4">
    <name type="scientific">Asticcacaulis benevestitus DSM 16100 = ATCC BAA-896</name>
    <dbReference type="NCBI Taxonomy" id="1121022"/>
    <lineage>
        <taxon>Bacteria</taxon>
        <taxon>Pseudomonadati</taxon>
        <taxon>Pseudomonadota</taxon>
        <taxon>Alphaproteobacteria</taxon>
        <taxon>Caulobacterales</taxon>
        <taxon>Caulobacteraceae</taxon>
        <taxon>Asticcacaulis</taxon>
    </lineage>
</organism>
<accession>V4RCN3</accession>
<dbReference type="RefSeq" id="WP_023447362.1">
    <property type="nucleotide sequence ID" value="NZ_AWGB01000031.1"/>
</dbReference>
<dbReference type="STRING" id="1121022.GCA_000376105_00713"/>
<gene>
    <name evidence="3" type="ORF">ABENE_14335</name>
</gene>
<dbReference type="InterPro" id="IPR007932">
    <property type="entry name" value="Receptor-recog_Gp38"/>
</dbReference>
<keyword evidence="1" id="KW-0732">Signal</keyword>
<keyword evidence="4" id="KW-1185">Reference proteome</keyword>
<evidence type="ECO:0000313" key="4">
    <source>
        <dbReference type="Proteomes" id="UP000017837"/>
    </source>
</evidence>
<dbReference type="AlphaFoldDB" id="V4RCN3"/>
<dbReference type="Proteomes" id="UP000017837">
    <property type="component" value="Unassembled WGS sequence"/>
</dbReference>
<feature type="domain" description="Receptor-recognising protein Gp38" evidence="2">
    <location>
        <begin position="93"/>
        <end position="183"/>
    </location>
</feature>
<feature type="chain" id="PRO_5004726510" description="Receptor-recognising protein Gp38 domain-containing protein" evidence="1">
    <location>
        <begin position="23"/>
        <end position="191"/>
    </location>
</feature>
<reference evidence="3 4" key="1">
    <citation type="journal article" date="2014" name="Nature">
        <title>Sequential evolution of bacterial morphology by co-option of a developmental regulator.</title>
        <authorList>
            <person name="Jiang C."/>
            <person name="Brown P.J."/>
            <person name="Ducret A."/>
            <person name="Brun Y.V."/>
        </authorList>
    </citation>
    <scope>NUCLEOTIDE SEQUENCE [LARGE SCALE GENOMIC DNA]</scope>
    <source>
        <strain evidence="3 4">DSM 16100</strain>
    </source>
</reference>
<name>V4RCN3_9CAUL</name>
<sequence>MKKLFGTALLALALALPLSVMAQDHPAPDSAAADDAPVIVLQVTEAANLRALADKAGYDGHSAASYAFVVPQDKNVMGKQGGGTAIDTGEWPENAFIALVVKGHVYGGGGNGADGGDTPMVRDGGRGGDAIYVRAPLAIVIQPKGSIKAGGGGGAGADGIGSGGGGGFPNGKGGDGGSALQGDGGIIVAGN</sequence>
<evidence type="ECO:0000313" key="3">
    <source>
        <dbReference type="EMBL" id="ESQ89148.1"/>
    </source>
</evidence>
<dbReference type="Pfam" id="PF05268">
    <property type="entry name" value="GP38"/>
    <property type="match status" value="1"/>
</dbReference>
<proteinExistence type="predicted"/>
<feature type="non-terminal residue" evidence="3">
    <location>
        <position position="191"/>
    </location>
</feature>
<feature type="signal peptide" evidence="1">
    <location>
        <begin position="1"/>
        <end position="22"/>
    </location>
</feature>
<dbReference type="EMBL" id="AWGB01000031">
    <property type="protein sequence ID" value="ESQ89148.1"/>
    <property type="molecule type" value="Genomic_DNA"/>
</dbReference>
<comment type="caution">
    <text evidence="3">The sequence shown here is derived from an EMBL/GenBank/DDBJ whole genome shotgun (WGS) entry which is preliminary data.</text>
</comment>
<evidence type="ECO:0000259" key="2">
    <source>
        <dbReference type="Pfam" id="PF05268"/>
    </source>
</evidence>